<dbReference type="RefSeq" id="WP_085548383.1">
    <property type="nucleotide sequence ID" value="NZ_FXAR01000001.1"/>
</dbReference>
<dbReference type="OrthoDB" id="9806213at2"/>
<dbReference type="InterPro" id="IPR011856">
    <property type="entry name" value="tRNA_endonuc-like_dom_sf"/>
</dbReference>
<organism evidence="1 2">
    <name type="scientific">Corynebacterium pollutisoli</name>
    <dbReference type="NCBI Taxonomy" id="1610489"/>
    <lineage>
        <taxon>Bacteria</taxon>
        <taxon>Bacillati</taxon>
        <taxon>Actinomycetota</taxon>
        <taxon>Actinomycetes</taxon>
        <taxon>Mycobacteriales</taxon>
        <taxon>Corynebacteriaceae</taxon>
        <taxon>Corynebacterium</taxon>
    </lineage>
</organism>
<evidence type="ECO:0000313" key="1">
    <source>
        <dbReference type="EMBL" id="SMG06800.1"/>
    </source>
</evidence>
<accession>A0A1X7HXU4</accession>
<reference evidence="2" key="1">
    <citation type="submission" date="2017-04" db="EMBL/GenBank/DDBJ databases">
        <authorList>
            <person name="Varghese N."/>
            <person name="Submissions S."/>
        </authorList>
    </citation>
    <scope>NUCLEOTIDE SEQUENCE [LARGE SCALE GENOMIC DNA]</scope>
    <source>
        <strain evidence="2">VDS</strain>
    </source>
</reference>
<dbReference type="Proteomes" id="UP000193309">
    <property type="component" value="Unassembled WGS sequence"/>
</dbReference>
<dbReference type="AlphaFoldDB" id="A0A1X7HXU4"/>
<dbReference type="STRING" id="1610489.SAMN06295981_0196"/>
<keyword evidence="2" id="KW-1185">Reference proteome</keyword>
<dbReference type="Gene3D" id="3.40.1350.10">
    <property type="match status" value="1"/>
</dbReference>
<proteinExistence type="predicted"/>
<name>A0A1X7HXU4_9CORY</name>
<protein>
    <submittedName>
        <fullName evidence="1">Uncharacterized protein</fullName>
    </submittedName>
</protein>
<dbReference type="GO" id="GO:0003676">
    <property type="term" value="F:nucleic acid binding"/>
    <property type="evidence" value="ECO:0007669"/>
    <property type="project" value="InterPro"/>
</dbReference>
<sequence>MEEQKFGETSHLEEWIIKHPEVIDPTMMIVTTQFDNWASEVGPSLERLDILGLSASGELVVIELKRGKDKTVHLQALTYAALVASFTLEVLAQAHAAWYNKRFQPAEEMTDAQAKEKLENFVEAEDEGKEELVFALPRIILVAPGFPAPVLTTVQWLSEVSPDVTVECHQYGLFDVSSGNNGPDVVVSFNRIFPVEDMERIRLRAQSPRVSVAKEQRSRQAPAVIRIAEKNLIPAGSRIDFDPSTRVNKESVATVQAWLDEDPNRREFTWDPHLREPLRWGVEPDKRWGPTALRNELFERAGAPEANFAATEAFFFEGEHLAVVAGREASDGNGSSEVV</sequence>
<gene>
    <name evidence="1" type="ORF">SAMN06295981_0196</name>
</gene>
<evidence type="ECO:0000313" key="2">
    <source>
        <dbReference type="Proteomes" id="UP000193309"/>
    </source>
</evidence>
<dbReference type="EMBL" id="FXAR01000001">
    <property type="protein sequence ID" value="SMG06800.1"/>
    <property type="molecule type" value="Genomic_DNA"/>
</dbReference>